<dbReference type="InterPro" id="IPR008920">
    <property type="entry name" value="TF_FadR/GntR_C"/>
</dbReference>
<dbReference type="Pfam" id="PF00392">
    <property type="entry name" value="GntR"/>
    <property type="match status" value="1"/>
</dbReference>
<sequence length="240" mass="28001">MRLRSQSARTLLYEEVVEELYRLIDEKHIQPGGKLPPERELIEQLKVSRNVLREAFHVLETRGVIVSHQGKGRFLREQPGHGSEKRTESLSKNLERYSMLEAYEVRQVLEVKGVELIIRNASEGDIDDLEKAYKKVEHTYETTGTTTGEFELHKLYAEKTGSMFMTQTLELVLNAILDMMYGQFYDVLEATSEKQELESHRQIIDAIRRRDTEAAQRLMHEHLQVTMDMLKEDTICFENN</sequence>
<dbReference type="Pfam" id="PF07729">
    <property type="entry name" value="FCD"/>
    <property type="match status" value="1"/>
</dbReference>
<keyword evidence="1" id="KW-0805">Transcription regulation</keyword>
<evidence type="ECO:0000256" key="1">
    <source>
        <dbReference type="ARBA" id="ARBA00023015"/>
    </source>
</evidence>
<organism evidence="5 6">
    <name type="scientific">Blautia massiliensis</name>
    <name type="common">ex Durand et al. 2017</name>
    <dbReference type="NCBI Taxonomy" id="1737424"/>
    <lineage>
        <taxon>Bacteria</taxon>
        <taxon>Bacillati</taxon>
        <taxon>Bacillota</taxon>
        <taxon>Clostridia</taxon>
        <taxon>Lachnospirales</taxon>
        <taxon>Lachnospiraceae</taxon>
        <taxon>Blautia</taxon>
    </lineage>
</organism>
<dbReference type="Proteomes" id="UP000473323">
    <property type="component" value="Unassembled WGS sequence"/>
</dbReference>
<dbReference type="Gene3D" id="1.20.120.530">
    <property type="entry name" value="GntR ligand-binding domain-like"/>
    <property type="match status" value="1"/>
</dbReference>
<dbReference type="PRINTS" id="PR00035">
    <property type="entry name" value="HTHGNTR"/>
</dbReference>
<accession>A0A6L8THR9</accession>
<dbReference type="InterPro" id="IPR011711">
    <property type="entry name" value="GntR_C"/>
</dbReference>
<dbReference type="InterPro" id="IPR036390">
    <property type="entry name" value="WH_DNA-bd_sf"/>
</dbReference>
<dbReference type="RefSeq" id="WP_161209869.1">
    <property type="nucleotide sequence ID" value="NZ_WWVT01000026.1"/>
</dbReference>
<gene>
    <name evidence="5" type="ORF">GT694_14170</name>
</gene>
<dbReference type="GO" id="GO:0003677">
    <property type="term" value="F:DNA binding"/>
    <property type="evidence" value="ECO:0007669"/>
    <property type="project" value="UniProtKB-KW"/>
</dbReference>
<dbReference type="EMBL" id="WWVT01000026">
    <property type="protein sequence ID" value="MZL63167.1"/>
    <property type="molecule type" value="Genomic_DNA"/>
</dbReference>
<evidence type="ECO:0000259" key="4">
    <source>
        <dbReference type="PROSITE" id="PS50949"/>
    </source>
</evidence>
<dbReference type="SUPFAM" id="SSF48008">
    <property type="entry name" value="GntR ligand-binding domain-like"/>
    <property type="match status" value="1"/>
</dbReference>
<dbReference type="PANTHER" id="PTHR43537">
    <property type="entry name" value="TRANSCRIPTIONAL REGULATOR, GNTR FAMILY"/>
    <property type="match status" value="1"/>
</dbReference>
<dbReference type="InterPro" id="IPR000524">
    <property type="entry name" value="Tscrpt_reg_HTH_GntR"/>
</dbReference>
<dbReference type="PROSITE" id="PS50949">
    <property type="entry name" value="HTH_GNTR"/>
    <property type="match status" value="1"/>
</dbReference>
<dbReference type="SUPFAM" id="SSF46785">
    <property type="entry name" value="Winged helix' DNA-binding domain"/>
    <property type="match status" value="1"/>
</dbReference>
<name>A0A6L8THR9_9FIRM</name>
<keyword evidence="2" id="KW-0238">DNA-binding</keyword>
<proteinExistence type="predicted"/>
<protein>
    <submittedName>
        <fullName evidence="5">FCD domain-containing protein</fullName>
    </submittedName>
</protein>
<dbReference type="SMART" id="SM00345">
    <property type="entry name" value="HTH_GNTR"/>
    <property type="match status" value="1"/>
</dbReference>
<dbReference type="PANTHER" id="PTHR43537:SF5">
    <property type="entry name" value="UXU OPERON TRANSCRIPTIONAL REGULATOR"/>
    <property type="match status" value="1"/>
</dbReference>
<reference evidence="5 6" key="1">
    <citation type="journal article" date="2019" name="Nat. Med.">
        <title>A library of human gut bacterial isolates paired with longitudinal multiomics data enables mechanistic microbiome research.</title>
        <authorList>
            <person name="Poyet M."/>
            <person name="Groussin M."/>
            <person name="Gibbons S.M."/>
            <person name="Avila-Pacheco J."/>
            <person name="Jiang X."/>
            <person name="Kearney S.M."/>
            <person name="Perrotta A.R."/>
            <person name="Berdy B."/>
            <person name="Zhao S."/>
            <person name="Lieberman T.D."/>
            <person name="Swanson P.K."/>
            <person name="Smith M."/>
            <person name="Roesemann S."/>
            <person name="Alexander J.E."/>
            <person name="Rich S.A."/>
            <person name="Livny J."/>
            <person name="Vlamakis H."/>
            <person name="Clish C."/>
            <person name="Bullock K."/>
            <person name="Deik A."/>
            <person name="Scott J."/>
            <person name="Pierce K.A."/>
            <person name="Xavier R.J."/>
            <person name="Alm E.J."/>
        </authorList>
    </citation>
    <scope>NUCLEOTIDE SEQUENCE [LARGE SCALE GENOMIC DNA]</scope>
    <source>
        <strain evidence="5 6">BIOML-A4</strain>
    </source>
</reference>
<dbReference type="GO" id="GO:0003700">
    <property type="term" value="F:DNA-binding transcription factor activity"/>
    <property type="evidence" value="ECO:0007669"/>
    <property type="project" value="InterPro"/>
</dbReference>
<dbReference type="AlphaFoldDB" id="A0A6L8THR9"/>
<feature type="domain" description="HTH gntR-type" evidence="4">
    <location>
        <begin position="10"/>
        <end position="78"/>
    </location>
</feature>
<comment type="caution">
    <text evidence="5">The sequence shown here is derived from an EMBL/GenBank/DDBJ whole genome shotgun (WGS) entry which is preliminary data.</text>
</comment>
<evidence type="ECO:0000313" key="6">
    <source>
        <dbReference type="Proteomes" id="UP000473323"/>
    </source>
</evidence>
<evidence type="ECO:0000256" key="2">
    <source>
        <dbReference type="ARBA" id="ARBA00023125"/>
    </source>
</evidence>
<evidence type="ECO:0000256" key="3">
    <source>
        <dbReference type="ARBA" id="ARBA00023163"/>
    </source>
</evidence>
<evidence type="ECO:0000313" key="5">
    <source>
        <dbReference type="EMBL" id="MZL63167.1"/>
    </source>
</evidence>
<dbReference type="CDD" id="cd07377">
    <property type="entry name" value="WHTH_GntR"/>
    <property type="match status" value="1"/>
</dbReference>
<dbReference type="SMART" id="SM00895">
    <property type="entry name" value="FCD"/>
    <property type="match status" value="1"/>
</dbReference>
<keyword evidence="3" id="KW-0804">Transcription</keyword>
<dbReference type="InterPro" id="IPR036388">
    <property type="entry name" value="WH-like_DNA-bd_sf"/>
</dbReference>
<dbReference type="Gene3D" id="1.10.10.10">
    <property type="entry name" value="Winged helix-like DNA-binding domain superfamily/Winged helix DNA-binding domain"/>
    <property type="match status" value="1"/>
</dbReference>